<dbReference type="RefSeq" id="WP_320385105.1">
    <property type="nucleotide sequence ID" value="NZ_JAROCA020000002.1"/>
</dbReference>
<feature type="transmembrane region" description="Helical" evidence="1">
    <location>
        <begin position="6"/>
        <end position="23"/>
    </location>
</feature>
<organism evidence="2 3">
    <name type="scientific">Tigheibacillus jepli</name>
    <dbReference type="NCBI Taxonomy" id="3035914"/>
    <lineage>
        <taxon>Bacteria</taxon>
        <taxon>Bacillati</taxon>
        <taxon>Bacillota</taxon>
        <taxon>Bacilli</taxon>
        <taxon>Bacillales</taxon>
        <taxon>Bacillaceae</taxon>
        <taxon>Tigheibacillus</taxon>
    </lineage>
</organism>
<keyword evidence="1" id="KW-1133">Transmembrane helix</keyword>
<dbReference type="EMBL" id="JAROCA020000002">
    <property type="protein sequence ID" value="MDY0406749.1"/>
    <property type="molecule type" value="Genomic_DNA"/>
</dbReference>
<feature type="transmembrane region" description="Helical" evidence="1">
    <location>
        <begin position="35"/>
        <end position="60"/>
    </location>
</feature>
<keyword evidence="3" id="KW-1185">Reference proteome</keyword>
<evidence type="ECO:0000313" key="3">
    <source>
        <dbReference type="Proteomes" id="UP001228376"/>
    </source>
</evidence>
<dbReference type="Proteomes" id="UP001228376">
    <property type="component" value="Unassembled WGS sequence"/>
</dbReference>
<evidence type="ECO:0000313" key="2">
    <source>
        <dbReference type="EMBL" id="MDY0406749.1"/>
    </source>
</evidence>
<keyword evidence="1" id="KW-0812">Transmembrane</keyword>
<protein>
    <recommendedName>
        <fullName evidence="4">Cytochrome c oxidase subunit 4</fullName>
    </recommendedName>
</protein>
<comment type="caution">
    <text evidence="2">The sequence shown here is derived from an EMBL/GenBank/DDBJ whole genome shotgun (WGS) entry which is preliminary data.</text>
</comment>
<proteinExistence type="predicted"/>
<name>A0ABU5CKB5_9BACI</name>
<accession>A0ABU5CKB5</accession>
<reference evidence="2 3" key="1">
    <citation type="submission" date="2023-10" db="EMBL/GenBank/DDBJ databases">
        <title>179-bfca-hs.</title>
        <authorList>
            <person name="Miliotis G."/>
            <person name="Sengupta P."/>
            <person name="Hameed A."/>
            <person name="Chuvochina M."/>
            <person name="Mcdonagh F."/>
            <person name="Simpson A.C."/>
            <person name="Singh N.K."/>
            <person name="Rekha P.D."/>
            <person name="Raman K."/>
            <person name="Hugenholtz P."/>
            <person name="Venkateswaran K."/>
        </authorList>
    </citation>
    <scope>NUCLEOTIDE SEQUENCE [LARGE SCALE GENOMIC DNA]</scope>
    <source>
        <strain evidence="2 3">179-BFC-A-HS</strain>
    </source>
</reference>
<evidence type="ECO:0000256" key="1">
    <source>
        <dbReference type="SAM" id="Phobius"/>
    </source>
</evidence>
<gene>
    <name evidence="2" type="ORF">P5G51_016525</name>
</gene>
<keyword evidence="1" id="KW-0472">Membrane</keyword>
<feature type="transmembrane region" description="Helical" evidence="1">
    <location>
        <begin position="72"/>
        <end position="97"/>
    </location>
</feature>
<sequence length="103" mass="11327">MVLLYLGSLVLGLVAWILPIVNLTRYKKQHDTNWAVLSIISISACAISLCFQIISIYYLVKMDDLPALMDTIGAVAFAAAVLLGVTSVLNTITLIVYRSRIVR</sequence>
<evidence type="ECO:0008006" key="4">
    <source>
        <dbReference type="Google" id="ProtNLM"/>
    </source>
</evidence>